<proteinExistence type="predicted"/>
<feature type="transmembrane region" description="Helical" evidence="1">
    <location>
        <begin position="411"/>
        <end position="429"/>
    </location>
</feature>
<dbReference type="InterPro" id="IPR018746">
    <property type="entry name" value="DUF2298"/>
</dbReference>
<feature type="transmembrane region" description="Helical" evidence="1">
    <location>
        <begin position="545"/>
        <end position="565"/>
    </location>
</feature>
<feature type="transmembrane region" description="Helical" evidence="1">
    <location>
        <begin position="36"/>
        <end position="56"/>
    </location>
</feature>
<evidence type="ECO:0000313" key="2">
    <source>
        <dbReference type="EMBL" id="NWJ45471.1"/>
    </source>
</evidence>
<feature type="transmembrane region" description="Helical" evidence="1">
    <location>
        <begin position="100"/>
        <end position="117"/>
    </location>
</feature>
<feature type="transmembrane region" description="Helical" evidence="1">
    <location>
        <begin position="750"/>
        <end position="769"/>
    </location>
</feature>
<feature type="transmembrane region" description="Helical" evidence="1">
    <location>
        <begin position="634"/>
        <end position="654"/>
    </location>
</feature>
<keyword evidence="1" id="KW-1133">Transmembrane helix</keyword>
<feature type="transmembrane region" description="Helical" evidence="1">
    <location>
        <begin position="336"/>
        <end position="353"/>
    </location>
</feature>
<sequence length="942" mass="105936">MLESIIWLLLLEIIGLVTLPLTFTFFRYLPERGYAFSKALGLLLISFVVWFAGMLGLPFTSLTGWVVTLALPGGLGVWLLLKDGRKLLSEMGEWFSRNRWLVVIIELLFIFAYYYLVNLRSFMPEIRDQEKFGDFAFLNSMALHDKLPPADPWMSSYNINYYYFSHFMIALLTKMSGIAPSITFNLSTPMIMAMLASGAFGLVYNLVAVIRNKGGFPAVLAGLTASLFLCWLGNLSVIRQLVAPRPGEGERDPNSGSFFFSWWSPSRVIYDYMPTTGGTYEWRQTINEFPMFSFLLADMHPHVMALPFVLLLVASALNLLLSPADGGALTLRNPEGILNFLLLSISCGALYFINTWDFPTFTLLVVGVALLREIWHGAEEIEAQGRGGLVSAALLGGAIPRNEFRLRGARWLGFSLRLGVVSLLLYTPFHLTFTSLVGEKELPDAVNRIPLVSTIGKLFGAVAWDRTPLWGYILVFGIFIFPLLSFLLIKLYPYLKEPYRYLDENDNNDIMSSKLSSANFMPLLAGAGLFILSELLFITKISLELALAVGLVSAPVLAIGAGNLVRQILVSVRSMRPAFELRIALLVAAVLLVLLGWMVHFELYGPLVMAGSIAGLLLWFEIRKPYARHMSADIFALALILLAVVINWTIEVIYLRDIFESRFNTIFKFYYQTWLLYGLAGAYASWRVIAWLWRLAPFETTEEESDYAKTVQPEYALATAGGLVGKFDYSEDELLEVSRLEERKYPAWRWLWAFGLLALVLCGMVYPILGPYEKSGRYADRKGLDGEAWVAQYYGADYTAINWLRQQKASDPNFEGVLLEAEGGDWNNYSRIATFSGYSTVLGWLSHEAQWRGGNTATMAEVNQRFKDIKTIYDTGDIALAKQLLAKYNVKYVYVGLIETGAASASLYSSVYNEYSPEGLAKFRQFMKPVYEQQGVTIYALK</sequence>
<feature type="transmembrane region" description="Helical" evidence="1">
    <location>
        <begin position="303"/>
        <end position="324"/>
    </location>
</feature>
<evidence type="ECO:0000256" key="1">
    <source>
        <dbReference type="SAM" id="Phobius"/>
    </source>
</evidence>
<gene>
    <name evidence="2" type="ORF">HXX08_06290</name>
    <name evidence="3" type="ORF">OZ401_000607</name>
</gene>
<evidence type="ECO:0000313" key="3">
    <source>
        <dbReference type="EMBL" id="WJW67345.1"/>
    </source>
</evidence>
<feature type="transmembrane region" description="Helical" evidence="1">
    <location>
        <begin position="674"/>
        <end position="693"/>
    </location>
</feature>
<keyword evidence="1" id="KW-0472">Membrane</keyword>
<accession>A0A8T7M1F5</accession>
<dbReference type="PANTHER" id="PTHR10790:SF51">
    <property type="entry name" value="TETRATRICOPEPTIDE REPEAT PROTEIN"/>
    <property type="match status" value="1"/>
</dbReference>
<feature type="transmembrane region" description="Helical" evidence="1">
    <location>
        <begin position="603"/>
        <end position="622"/>
    </location>
</feature>
<feature type="transmembrane region" description="Helical" evidence="1">
    <location>
        <begin position="62"/>
        <end position="80"/>
    </location>
</feature>
<dbReference type="Proteomes" id="UP000521676">
    <property type="component" value="Unassembled WGS sequence"/>
</dbReference>
<dbReference type="EMBL" id="CP128399">
    <property type="protein sequence ID" value="WJW67345.1"/>
    <property type="molecule type" value="Genomic_DNA"/>
</dbReference>
<reference evidence="3" key="2">
    <citation type="journal article" date="2024" name="Nature">
        <title>Anoxygenic phototroph of the Chloroflexota uses a type I reaction centre.</title>
        <authorList>
            <person name="Tsuji J.M."/>
            <person name="Shaw N.A."/>
            <person name="Nagashima S."/>
            <person name="Venkiteswaran J.J."/>
            <person name="Schiff S.L."/>
            <person name="Watanabe T."/>
            <person name="Fukui M."/>
            <person name="Hanada S."/>
            <person name="Tank M."/>
            <person name="Neufeld J.D."/>
        </authorList>
    </citation>
    <scope>NUCLEOTIDE SEQUENCE</scope>
    <source>
        <strain evidence="3">L227-S17</strain>
    </source>
</reference>
<evidence type="ECO:0000313" key="4">
    <source>
        <dbReference type="Proteomes" id="UP000521676"/>
    </source>
</evidence>
<dbReference type="AlphaFoldDB" id="A0A8T7M1F5"/>
<feature type="transmembrane region" description="Helical" evidence="1">
    <location>
        <begin position="191"/>
        <end position="210"/>
    </location>
</feature>
<dbReference type="PANTHER" id="PTHR10790">
    <property type="entry name" value="TPR-DOMAIN CONTAINING PROTEIN"/>
    <property type="match status" value="1"/>
</dbReference>
<dbReference type="NCBIfam" id="TIGR03662">
    <property type="entry name" value="Chlor_Arch_YYY"/>
    <property type="match status" value="1"/>
</dbReference>
<feature type="transmembrane region" description="Helical" evidence="1">
    <location>
        <begin position="469"/>
        <end position="492"/>
    </location>
</feature>
<reference evidence="2 4" key="1">
    <citation type="submission" date="2020-06" db="EMBL/GenBank/DDBJ databases">
        <title>Anoxygenic phototrophic Chloroflexota member uses a Type I reaction center.</title>
        <authorList>
            <person name="Tsuji J.M."/>
            <person name="Shaw N.A."/>
            <person name="Nagashima S."/>
            <person name="Venkiteswaran J."/>
            <person name="Schiff S.L."/>
            <person name="Hanada S."/>
            <person name="Tank M."/>
            <person name="Neufeld J.D."/>
        </authorList>
    </citation>
    <scope>NUCLEOTIDE SEQUENCE [LARGE SCALE GENOMIC DNA]</scope>
    <source>
        <strain evidence="2">L227-S17</strain>
    </source>
</reference>
<dbReference type="Proteomes" id="UP001431572">
    <property type="component" value="Chromosome 1"/>
</dbReference>
<feature type="transmembrane region" description="Helical" evidence="1">
    <location>
        <begin position="6"/>
        <end position="29"/>
    </location>
</feature>
<organism evidence="2 4">
    <name type="scientific">Candidatus Chlorohelix allophototropha</name>
    <dbReference type="NCBI Taxonomy" id="3003348"/>
    <lineage>
        <taxon>Bacteria</taxon>
        <taxon>Bacillati</taxon>
        <taxon>Chloroflexota</taxon>
        <taxon>Chloroflexia</taxon>
        <taxon>Candidatus Chloroheliales</taxon>
        <taxon>Candidatus Chloroheliaceae</taxon>
        <taxon>Candidatus Chlorohelix</taxon>
    </lineage>
</organism>
<dbReference type="RefSeq" id="WP_341469238.1">
    <property type="nucleotide sequence ID" value="NZ_CP128399.1"/>
</dbReference>
<dbReference type="EMBL" id="JACATZ010000001">
    <property type="protein sequence ID" value="NWJ45471.1"/>
    <property type="molecule type" value="Genomic_DNA"/>
</dbReference>
<feature type="transmembrane region" description="Helical" evidence="1">
    <location>
        <begin position="216"/>
        <end position="235"/>
    </location>
</feature>
<keyword evidence="1" id="KW-0812">Transmembrane</keyword>
<evidence type="ECO:0000313" key="5">
    <source>
        <dbReference type="Proteomes" id="UP001431572"/>
    </source>
</evidence>
<feature type="transmembrane region" description="Helical" evidence="1">
    <location>
        <begin position="520"/>
        <end position="539"/>
    </location>
</feature>
<name>A0A8T7M1F5_9CHLR</name>
<feature type="transmembrane region" description="Helical" evidence="1">
    <location>
        <begin position="161"/>
        <end position="179"/>
    </location>
</feature>
<protein>
    <submittedName>
        <fullName evidence="3">DUF2298 domain-containing protein</fullName>
    </submittedName>
</protein>
<keyword evidence="5" id="KW-1185">Reference proteome</keyword>
<dbReference type="Pfam" id="PF10060">
    <property type="entry name" value="DUF2298"/>
    <property type="match status" value="1"/>
</dbReference>
<feature type="transmembrane region" description="Helical" evidence="1">
    <location>
        <begin position="577"/>
        <end position="597"/>
    </location>
</feature>